<dbReference type="SUPFAM" id="SSF56112">
    <property type="entry name" value="Protein kinase-like (PK-like)"/>
    <property type="match status" value="1"/>
</dbReference>
<keyword evidence="11" id="KW-0812">Transmembrane</keyword>
<dbReference type="InterPro" id="IPR008271">
    <property type="entry name" value="Ser/Thr_kinase_AS"/>
</dbReference>
<dbReference type="InterPro" id="IPR030616">
    <property type="entry name" value="Aur-like"/>
</dbReference>
<dbReference type="InParanoid" id="T0S4S7"/>
<keyword evidence="14" id="KW-1185">Reference proteome</keyword>
<proteinExistence type="inferred from homology"/>
<evidence type="ECO:0000256" key="1">
    <source>
        <dbReference type="ARBA" id="ARBA00022527"/>
    </source>
</evidence>
<feature type="binding site" evidence="7">
    <location>
        <position position="261"/>
    </location>
    <ligand>
        <name>ATP</name>
        <dbReference type="ChEBI" id="CHEBI:30616"/>
    </ligand>
</feature>
<feature type="domain" description="Protein kinase" evidence="12">
    <location>
        <begin position="121"/>
        <end position="369"/>
    </location>
</feature>
<dbReference type="InterPro" id="IPR011009">
    <property type="entry name" value="Kinase-like_dom_sf"/>
</dbReference>
<feature type="transmembrane region" description="Helical" evidence="11">
    <location>
        <begin position="36"/>
        <end position="59"/>
    </location>
</feature>
<dbReference type="STRING" id="1156394.T0S4S7"/>
<dbReference type="VEuPathDB" id="FungiDB:SDRG_02718"/>
<dbReference type="PROSITE" id="PS00107">
    <property type="entry name" value="PROTEIN_KINASE_ATP"/>
    <property type="match status" value="1"/>
</dbReference>
<dbReference type="GO" id="GO:0004674">
    <property type="term" value="F:protein serine/threonine kinase activity"/>
    <property type="evidence" value="ECO:0007669"/>
    <property type="project" value="UniProtKB-KW"/>
</dbReference>
<dbReference type="RefSeq" id="XP_008606537.1">
    <property type="nucleotide sequence ID" value="XM_008608315.1"/>
</dbReference>
<keyword evidence="5 7" id="KW-0067">ATP-binding</keyword>
<dbReference type="OrthoDB" id="40902at2759"/>
<evidence type="ECO:0000256" key="8">
    <source>
        <dbReference type="PIRSR" id="PIRSR630616-3"/>
    </source>
</evidence>
<evidence type="ECO:0000256" key="10">
    <source>
        <dbReference type="RuleBase" id="RU000304"/>
    </source>
</evidence>
<dbReference type="Proteomes" id="UP000030762">
    <property type="component" value="Unassembled WGS sequence"/>
</dbReference>
<keyword evidence="4 13" id="KW-0418">Kinase</keyword>
<organism evidence="13 14">
    <name type="scientific">Saprolegnia diclina (strain VS20)</name>
    <dbReference type="NCBI Taxonomy" id="1156394"/>
    <lineage>
        <taxon>Eukaryota</taxon>
        <taxon>Sar</taxon>
        <taxon>Stramenopiles</taxon>
        <taxon>Oomycota</taxon>
        <taxon>Saprolegniomycetes</taxon>
        <taxon>Saprolegniales</taxon>
        <taxon>Saprolegniaceae</taxon>
        <taxon>Saprolegnia</taxon>
    </lineage>
</organism>
<reference evidence="13 14" key="1">
    <citation type="submission" date="2012-04" db="EMBL/GenBank/DDBJ databases">
        <title>The Genome Sequence of Saprolegnia declina VS20.</title>
        <authorList>
            <consortium name="The Broad Institute Genome Sequencing Platform"/>
            <person name="Russ C."/>
            <person name="Nusbaum C."/>
            <person name="Tyler B."/>
            <person name="van West P."/>
            <person name="Dieguez-Uribeondo J."/>
            <person name="de Bruijn I."/>
            <person name="Tripathy S."/>
            <person name="Jiang R."/>
            <person name="Young S.K."/>
            <person name="Zeng Q."/>
            <person name="Gargeya S."/>
            <person name="Fitzgerald M."/>
            <person name="Haas B."/>
            <person name="Abouelleil A."/>
            <person name="Alvarado L."/>
            <person name="Arachchi H.M."/>
            <person name="Berlin A."/>
            <person name="Chapman S.B."/>
            <person name="Goldberg J."/>
            <person name="Griggs A."/>
            <person name="Gujja S."/>
            <person name="Hansen M."/>
            <person name="Howarth C."/>
            <person name="Imamovic A."/>
            <person name="Larimer J."/>
            <person name="McCowen C."/>
            <person name="Montmayeur A."/>
            <person name="Murphy C."/>
            <person name="Neiman D."/>
            <person name="Pearson M."/>
            <person name="Priest M."/>
            <person name="Roberts A."/>
            <person name="Saif S."/>
            <person name="Shea T."/>
            <person name="Sisk P."/>
            <person name="Sykes S."/>
            <person name="Wortman J."/>
            <person name="Nusbaum C."/>
            <person name="Birren B."/>
        </authorList>
    </citation>
    <scope>NUCLEOTIDE SEQUENCE [LARGE SCALE GENOMIC DNA]</scope>
    <source>
        <strain evidence="13 14">VS20</strain>
    </source>
</reference>
<dbReference type="Pfam" id="PF00069">
    <property type="entry name" value="Pkinase"/>
    <property type="match status" value="1"/>
</dbReference>
<dbReference type="GeneID" id="19943445"/>
<name>T0S4S7_SAPDV</name>
<comment type="similarity">
    <text evidence="10">Belongs to the protein kinase superfamily.</text>
</comment>
<evidence type="ECO:0000259" key="12">
    <source>
        <dbReference type="PROSITE" id="PS50011"/>
    </source>
</evidence>
<evidence type="ECO:0000256" key="7">
    <source>
        <dbReference type="PIRSR" id="PIRSR630616-2"/>
    </source>
</evidence>
<evidence type="ECO:0000313" key="14">
    <source>
        <dbReference type="Proteomes" id="UP000030762"/>
    </source>
</evidence>
<evidence type="ECO:0000256" key="3">
    <source>
        <dbReference type="ARBA" id="ARBA00022741"/>
    </source>
</evidence>
<keyword evidence="11" id="KW-0472">Membrane</keyword>
<evidence type="ECO:0000256" key="11">
    <source>
        <dbReference type="SAM" id="Phobius"/>
    </source>
</evidence>
<protein>
    <submittedName>
        <fullName evidence="13">Serine/threonine protein kinase</fullName>
    </submittedName>
</protein>
<feature type="binding site" evidence="7 9">
    <location>
        <position position="150"/>
    </location>
    <ligand>
        <name>ATP</name>
        <dbReference type="ChEBI" id="CHEBI:30616"/>
    </ligand>
</feature>
<accession>T0S4S7</accession>
<dbReference type="GO" id="GO:0005524">
    <property type="term" value="F:ATP binding"/>
    <property type="evidence" value="ECO:0007669"/>
    <property type="project" value="UniProtKB-UniRule"/>
</dbReference>
<evidence type="ECO:0000313" key="13">
    <source>
        <dbReference type="EMBL" id="EQC40063.1"/>
    </source>
</evidence>
<dbReference type="AlphaFoldDB" id="T0S4S7"/>
<evidence type="ECO:0000256" key="5">
    <source>
        <dbReference type="ARBA" id="ARBA00022840"/>
    </source>
</evidence>
<dbReference type="PROSITE" id="PS50011">
    <property type="entry name" value="PROTEIN_KINASE_DOM"/>
    <property type="match status" value="1"/>
</dbReference>
<dbReference type="eggNOG" id="KOG0578">
    <property type="taxonomic scope" value="Eukaryota"/>
</dbReference>
<keyword evidence="11" id="KW-1133">Transmembrane helix</keyword>
<evidence type="ECO:0000256" key="2">
    <source>
        <dbReference type="ARBA" id="ARBA00022679"/>
    </source>
</evidence>
<dbReference type="SMART" id="SM00220">
    <property type="entry name" value="S_TKc"/>
    <property type="match status" value="1"/>
</dbReference>
<dbReference type="OMA" id="HERIDAP"/>
<dbReference type="EMBL" id="JH767137">
    <property type="protein sequence ID" value="EQC40063.1"/>
    <property type="molecule type" value="Genomic_DNA"/>
</dbReference>
<feature type="cross-link" description="Glycyl lysine isopeptide (Lys-Gly) (interchain with G-Cter in SUMO2)" evidence="8">
    <location>
        <position position="242"/>
    </location>
</feature>
<feature type="active site" description="Proton acceptor" evidence="6">
    <location>
        <position position="240"/>
    </location>
</feature>
<keyword evidence="1 10" id="KW-0723">Serine/threonine-protein kinase</keyword>
<evidence type="ECO:0000256" key="4">
    <source>
        <dbReference type="ARBA" id="ARBA00022777"/>
    </source>
</evidence>
<evidence type="ECO:0000256" key="6">
    <source>
        <dbReference type="PIRSR" id="PIRSR630616-1"/>
    </source>
</evidence>
<dbReference type="InterPro" id="IPR017441">
    <property type="entry name" value="Protein_kinase_ATP_BS"/>
</dbReference>
<evidence type="ECO:0000256" key="9">
    <source>
        <dbReference type="PROSITE-ProRule" id="PRU10141"/>
    </source>
</evidence>
<dbReference type="PANTHER" id="PTHR24350">
    <property type="entry name" value="SERINE/THREONINE-PROTEIN KINASE IAL-RELATED"/>
    <property type="match status" value="1"/>
</dbReference>
<keyword evidence="2" id="KW-0808">Transferase</keyword>
<dbReference type="InterPro" id="IPR000719">
    <property type="entry name" value="Prot_kinase_dom"/>
</dbReference>
<keyword evidence="3 7" id="KW-0547">Nucleotide-binding</keyword>
<dbReference type="Gene3D" id="1.10.510.10">
    <property type="entry name" value="Transferase(Phosphotransferase) domain 1"/>
    <property type="match status" value="1"/>
</dbReference>
<sequence length="384" mass="42589">MGASIIHAYARYSARGLCGEIPIRSIVNRLGHRMKAVGWLLAATPWLAVVAGVTVLAYAAHPTMHRRRRPAAAPYREVTKPTLVGSTGDQSTLDTESDRPAYVVPPPPAPCEKSYTIHDSYELGAVVGKGSFGTVVLATHRSSRRPVAVKIMDNLSLAERREAMKEYTLLKRLHHDNVVRAYECFVHGPSVRICLEYVPGGSLADRMRQRRLHEREIHALASGLLRALQHCHANGVVHRDIKPANVLLLHPDDLESAKLADFGLAERIFLGPLHDRSGTEDFMAPEVKLRRPYGTPADIYSLGVLLHILIADTPPRMSYCPRRRAIAATLDGHAYRHVSRALRLFVQDMLVVDAAARPTADTLLEHPYMRYGSWTRSGSTPLLL</sequence>
<gene>
    <name evidence="13" type="ORF">SDRG_02718</name>
</gene>
<dbReference type="PROSITE" id="PS00108">
    <property type="entry name" value="PROTEIN_KINASE_ST"/>
    <property type="match status" value="1"/>
</dbReference>